<dbReference type="KEGG" id="knv:Pan216_18590"/>
<feature type="domain" description="ABC1 atypical kinase-like" evidence="2">
    <location>
        <begin position="69"/>
        <end position="303"/>
    </location>
</feature>
<dbReference type="PANTHER" id="PTHR10566">
    <property type="entry name" value="CHAPERONE-ACTIVITY OF BC1 COMPLEX CABC1 -RELATED"/>
    <property type="match status" value="1"/>
</dbReference>
<dbReference type="SUPFAM" id="SSF56112">
    <property type="entry name" value="Protein kinase-like (PK-like)"/>
    <property type="match status" value="1"/>
</dbReference>
<dbReference type="PANTHER" id="PTHR10566:SF113">
    <property type="entry name" value="PROTEIN ACTIVITY OF BC1 COMPLEX KINASE 7, CHLOROPLASTIC"/>
    <property type="match status" value="1"/>
</dbReference>
<dbReference type="InterPro" id="IPR004147">
    <property type="entry name" value="ABC1_dom"/>
</dbReference>
<sequence>MAGSLTRAIDLLRLGGSAWRLRGADEQSVRDSARHALIERMGRLRGLPQKVGQMLSMGESESAEDFRRLTEHAPALPVDVIRSELASAWQQPVQEVLGHLDANGLAASLGQVHRGELVDGTSVAIKVRLPGIDAAVASDLKHLGWLSLPVGGLAGRGFDLAGYREEIVRDLNEELDYRVEAEQQRRSAAFAGRLGFVVVPETIDEFCRENVLVSSWEEGETIDKVVAEWSAAEKRSLGKQLLRLFAASLFDEGWVHADPHAGNYRFRRDGREPKVLLYDHGSIWKPDREHRLALVRLILSTARGADEDPYPLFLKLGFREETLEPMRDRLAPLCRVLFEPLTVEAPYDLRDWRRGERVADILGDDRWNFRISGSPSLVFLMRTFHGLIYYLEQLGEPVNWWWHCRGVLEGLEREAARLPLPMTSRRSTTFGQLASHLHIRVQEEGRTKVKVSLSAGAVEDLSDLLDDDVRRKIRTRGIDLEELVRGVRRSGYAPRTLFELDEPPRHFAVWLE</sequence>
<dbReference type="Pfam" id="PF03109">
    <property type="entry name" value="ABC1"/>
    <property type="match status" value="1"/>
</dbReference>
<evidence type="ECO:0000313" key="4">
    <source>
        <dbReference type="Proteomes" id="UP000317093"/>
    </source>
</evidence>
<organism evidence="3 4">
    <name type="scientific">Kolteria novifilia</name>
    <dbReference type="NCBI Taxonomy" id="2527975"/>
    <lineage>
        <taxon>Bacteria</taxon>
        <taxon>Pseudomonadati</taxon>
        <taxon>Planctomycetota</taxon>
        <taxon>Planctomycetia</taxon>
        <taxon>Kolteriales</taxon>
        <taxon>Kolteriaceae</taxon>
        <taxon>Kolteria</taxon>
    </lineage>
</organism>
<accession>A0A518B247</accession>
<dbReference type="EMBL" id="CP036279">
    <property type="protein sequence ID" value="QDU61006.1"/>
    <property type="molecule type" value="Genomic_DNA"/>
</dbReference>
<evidence type="ECO:0000256" key="1">
    <source>
        <dbReference type="ARBA" id="ARBA00009670"/>
    </source>
</evidence>
<gene>
    <name evidence="3" type="primary">ubiB_1</name>
    <name evidence="3" type="ORF">Pan216_18590</name>
</gene>
<evidence type="ECO:0000313" key="3">
    <source>
        <dbReference type="EMBL" id="QDU61006.1"/>
    </source>
</evidence>
<keyword evidence="3" id="KW-0808">Transferase</keyword>
<dbReference type="AlphaFoldDB" id="A0A518B247"/>
<protein>
    <recommendedName>
        <fullName evidence="2">ABC1 atypical kinase-like domain-containing protein</fullName>
    </recommendedName>
</protein>
<dbReference type="Proteomes" id="UP000317093">
    <property type="component" value="Chromosome"/>
</dbReference>
<dbReference type="InterPro" id="IPR011009">
    <property type="entry name" value="Kinase-like_dom_sf"/>
</dbReference>
<comment type="similarity">
    <text evidence="1">Belongs to the protein kinase superfamily. ADCK protein kinase family.</text>
</comment>
<dbReference type="GO" id="GO:0016740">
    <property type="term" value="F:transferase activity"/>
    <property type="evidence" value="ECO:0007669"/>
    <property type="project" value="UniProtKB-KW"/>
</dbReference>
<evidence type="ECO:0000259" key="2">
    <source>
        <dbReference type="Pfam" id="PF03109"/>
    </source>
</evidence>
<dbReference type="InterPro" id="IPR050154">
    <property type="entry name" value="UbiB_kinase"/>
</dbReference>
<name>A0A518B247_9BACT</name>
<proteinExistence type="inferred from homology"/>
<dbReference type="RefSeq" id="WP_419193433.1">
    <property type="nucleotide sequence ID" value="NZ_CP036279.1"/>
</dbReference>
<keyword evidence="4" id="KW-1185">Reference proteome</keyword>
<reference evidence="3 4" key="1">
    <citation type="submission" date="2019-02" db="EMBL/GenBank/DDBJ databases">
        <title>Deep-cultivation of Planctomycetes and their phenomic and genomic characterization uncovers novel biology.</title>
        <authorList>
            <person name="Wiegand S."/>
            <person name="Jogler M."/>
            <person name="Boedeker C."/>
            <person name="Pinto D."/>
            <person name="Vollmers J."/>
            <person name="Rivas-Marin E."/>
            <person name="Kohn T."/>
            <person name="Peeters S.H."/>
            <person name="Heuer A."/>
            <person name="Rast P."/>
            <person name="Oberbeckmann S."/>
            <person name="Bunk B."/>
            <person name="Jeske O."/>
            <person name="Meyerdierks A."/>
            <person name="Storesund J.E."/>
            <person name="Kallscheuer N."/>
            <person name="Luecker S."/>
            <person name="Lage O.M."/>
            <person name="Pohl T."/>
            <person name="Merkel B.J."/>
            <person name="Hornburger P."/>
            <person name="Mueller R.-W."/>
            <person name="Bruemmer F."/>
            <person name="Labrenz M."/>
            <person name="Spormann A.M."/>
            <person name="Op den Camp H."/>
            <person name="Overmann J."/>
            <person name="Amann R."/>
            <person name="Jetten M.S.M."/>
            <person name="Mascher T."/>
            <person name="Medema M.H."/>
            <person name="Devos D.P."/>
            <person name="Kaster A.-K."/>
            <person name="Ovreas L."/>
            <person name="Rohde M."/>
            <person name="Galperin M.Y."/>
            <person name="Jogler C."/>
        </authorList>
    </citation>
    <scope>NUCLEOTIDE SEQUENCE [LARGE SCALE GENOMIC DNA]</scope>
    <source>
        <strain evidence="3 4">Pan216</strain>
    </source>
</reference>